<evidence type="ECO:0000313" key="3">
    <source>
        <dbReference type="EMBL" id="MDO7021326.1"/>
    </source>
</evidence>
<dbReference type="Gene3D" id="2.40.50.540">
    <property type="match status" value="1"/>
</dbReference>
<name>A0ABT8YZK9_9SPIR</name>
<dbReference type="InterPro" id="IPR038139">
    <property type="entry name" value="NlpE_C_sf"/>
</dbReference>
<reference evidence="3" key="1">
    <citation type="submission" date="2023-07" db="EMBL/GenBank/DDBJ databases">
        <title>Mucosal microbiota of week-old chicken and adult hens.</title>
        <authorList>
            <person name="Volf J."/>
            <person name="Karasova D."/>
            <person name="Crhanova M."/>
            <person name="Faldynova M."/>
            <person name="Prikrylova H."/>
            <person name="Zeman M."/>
            <person name="Babak V."/>
            <person name="Rajova J."/>
            <person name="Rychlik I."/>
        </authorList>
    </citation>
    <scope>NUCLEOTIDE SEQUENCE</scope>
    <source>
        <strain evidence="3">ET902</strain>
    </source>
</reference>
<evidence type="ECO:0000256" key="1">
    <source>
        <dbReference type="SAM" id="SignalP"/>
    </source>
</evidence>
<keyword evidence="4" id="KW-1185">Reference proteome</keyword>
<dbReference type="RefSeq" id="WP_304331779.1">
    <property type="nucleotide sequence ID" value="NZ_CALXOU010000007.1"/>
</dbReference>
<dbReference type="Pfam" id="PF17185">
    <property type="entry name" value="NlpE_C"/>
    <property type="match status" value="1"/>
</dbReference>
<sequence length="125" mass="14610">MKIIYFVFIVTLLFSFSNCSNKNNSKLNNKPREYKVFEGDFICLTGSSYFIDYASSSNYQIPAEGEYYNLEREFLSFNFEGPTKVYLKAEGYLEEREGREKNTTETFFIVTKIILFDTNRASSLL</sequence>
<gene>
    <name evidence="3" type="ORF">Q5M86_11145</name>
</gene>
<comment type="caution">
    <text evidence="3">The sequence shown here is derived from an EMBL/GenBank/DDBJ whole genome shotgun (WGS) entry which is preliminary data.</text>
</comment>
<keyword evidence="1" id="KW-0732">Signal</keyword>
<protein>
    <submittedName>
        <fullName evidence="3">Copper homeostasis protein</fullName>
    </submittedName>
</protein>
<feature type="signal peptide" evidence="1">
    <location>
        <begin position="1"/>
        <end position="22"/>
    </location>
</feature>
<dbReference type="InterPro" id="IPR033450">
    <property type="entry name" value="NlpE_C"/>
</dbReference>
<feature type="chain" id="PRO_5046627660" evidence="1">
    <location>
        <begin position="23"/>
        <end position="125"/>
    </location>
</feature>
<evidence type="ECO:0000313" key="4">
    <source>
        <dbReference type="Proteomes" id="UP001175147"/>
    </source>
</evidence>
<feature type="domain" description="NlpE C-terminal OB" evidence="2">
    <location>
        <begin position="34"/>
        <end position="120"/>
    </location>
</feature>
<accession>A0ABT8YZK9</accession>
<dbReference type="Proteomes" id="UP001175147">
    <property type="component" value="Unassembled WGS sequence"/>
</dbReference>
<organism evidence="3 4">
    <name type="scientific">Brachyspira innocens</name>
    <dbReference type="NCBI Taxonomy" id="13264"/>
    <lineage>
        <taxon>Bacteria</taxon>
        <taxon>Pseudomonadati</taxon>
        <taxon>Spirochaetota</taxon>
        <taxon>Spirochaetia</taxon>
        <taxon>Brachyspirales</taxon>
        <taxon>Brachyspiraceae</taxon>
        <taxon>Brachyspira</taxon>
    </lineage>
</organism>
<dbReference type="EMBL" id="JAUPBM010000180">
    <property type="protein sequence ID" value="MDO7021326.1"/>
    <property type="molecule type" value="Genomic_DNA"/>
</dbReference>
<proteinExistence type="predicted"/>
<evidence type="ECO:0000259" key="2">
    <source>
        <dbReference type="Pfam" id="PF17185"/>
    </source>
</evidence>